<organism evidence="5 6">
    <name type="scientific">Actinoalloteichus fjordicus</name>
    <dbReference type="NCBI Taxonomy" id="1612552"/>
    <lineage>
        <taxon>Bacteria</taxon>
        <taxon>Bacillati</taxon>
        <taxon>Actinomycetota</taxon>
        <taxon>Actinomycetes</taxon>
        <taxon>Pseudonocardiales</taxon>
        <taxon>Pseudonocardiaceae</taxon>
        <taxon>Actinoalloteichus</taxon>
    </lineage>
</organism>
<evidence type="ECO:0000256" key="2">
    <source>
        <dbReference type="ARBA" id="ARBA00006411"/>
    </source>
</evidence>
<reference evidence="6" key="1">
    <citation type="submission" date="2016-06" db="EMBL/GenBank/DDBJ databases">
        <title>Complete genome sequence of Actinoalloteichus fjordicus DSM 46855 (=ADI127-17), type strain of the new species Actinoalloteichus fjordicus.</title>
        <authorList>
            <person name="Ruckert C."/>
            <person name="Nouioui I."/>
            <person name="Willmese J."/>
            <person name="van Wezel G."/>
            <person name="Klenk H.-P."/>
            <person name="Kalinowski J."/>
            <person name="Zotchev S.B."/>
        </authorList>
    </citation>
    <scope>NUCLEOTIDE SEQUENCE [LARGE SCALE GENOMIC DNA]</scope>
    <source>
        <strain evidence="6">ADI127-7</strain>
    </source>
</reference>
<sequence>MIGTPATERTMTLSAVEFDVCWELLGLGETPVQLRLPSPGRTWTERRQIVTDHLTALAGRGLVRDREPVATLATALELLVRHEWSVDAALALDRPVNAIGAARGTAGVSAVRIGDDVRLTPLDSRQVVTTIVALSGEERAAEGKSLSVRGKALAMATQEAGNDQYLFAERLAAHGEPPAVARALARMAARPIRQGQFGASVLVAPGTRKRARRVVAFHDTEAGRHLQLLRRSEGEDWLTVTPADNRKIAAALHELLADARSG</sequence>
<dbReference type="RefSeq" id="WP_075763854.1">
    <property type="nucleotide sequence ID" value="NZ_CP016076.1"/>
</dbReference>
<dbReference type="Proteomes" id="UP000185511">
    <property type="component" value="Chromosome"/>
</dbReference>
<name>A0AAC9LAC6_9PSEU</name>
<dbReference type="Pfam" id="PF14011">
    <property type="entry name" value="ESX-1_EspG"/>
    <property type="match status" value="1"/>
</dbReference>
<comment type="subcellular location">
    <subcellularLocation>
        <location evidence="1">Cytoplasm</location>
    </subcellularLocation>
</comment>
<gene>
    <name evidence="5" type="ORF">UA74_04490</name>
</gene>
<keyword evidence="3" id="KW-0963">Cytoplasm</keyword>
<accession>A0AAC9LAC6</accession>
<comment type="similarity">
    <text evidence="2">Belongs to the EspG family.</text>
</comment>
<keyword evidence="4" id="KW-0143">Chaperone</keyword>
<dbReference type="KEGG" id="acad:UA74_04490"/>
<evidence type="ECO:0000313" key="6">
    <source>
        <dbReference type="Proteomes" id="UP000185511"/>
    </source>
</evidence>
<protein>
    <submittedName>
        <fullName evidence="5">EspG family</fullName>
    </submittedName>
</protein>
<evidence type="ECO:0000256" key="1">
    <source>
        <dbReference type="ARBA" id="ARBA00004496"/>
    </source>
</evidence>
<proteinExistence type="inferred from homology"/>
<evidence type="ECO:0000256" key="4">
    <source>
        <dbReference type="ARBA" id="ARBA00023186"/>
    </source>
</evidence>
<evidence type="ECO:0000256" key="3">
    <source>
        <dbReference type="ARBA" id="ARBA00022490"/>
    </source>
</evidence>
<dbReference type="EMBL" id="CP016076">
    <property type="protein sequence ID" value="APU12977.1"/>
    <property type="molecule type" value="Genomic_DNA"/>
</dbReference>
<dbReference type="AlphaFoldDB" id="A0AAC9LAC6"/>
<dbReference type="InterPro" id="IPR025734">
    <property type="entry name" value="EspG"/>
</dbReference>
<evidence type="ECO:0000313" key="5">
    <source>
        <dbReference type="EMBL" id="APU12977.1"/>
    </source>
</evidence>
<keyword evidence="6" id="KW-1185">Reference proteome</keyword>